<protein>
    <submittedName>
        <fullName evidence="2">Uncharacterized protein</fullName>
    </submittedName>
</protein>
<dbReference type="Proteomes" id="UP001054902">
    <property type="component" value="Unassembled WGS sequence"/>
</dbReference>
<keyword evidence="3" id="KW-1185">Reference proteome</keyword>
<proteinExistence type="predicted"/>
<evidence type="ECO:0000313" key="3">
    <source>
        <dbReference type="Proteomes" id="UP001054902"/>
    </source>
</evidence>
<gene>
    <name evidence="2" type="ORF">CTEN210_11481</name>
</gene>
<dbReference type="AlphaFoldDB" id="A0AAD3D1L8"/>
<keyword evidence="1" id="KW-1133">Transmembrane helix</keyword>
<comment type="caution">
    <text evidence="2">The sequence shown here is derived from an EMBL/GenBank/DDBJ whole genome shotgun (WGS) entry which is preliminary data.</text>
</comment>
<dbReference type="EMBL" id="BLLK01000047">
    <property type="protein sequence ID" value="GFH55005.1"/>
    <property type="molecule type" value="Genomic_DNA"/>
</dbReference>
<reference evidence="2 3" key="1">
    <citation type="journal article" date="2021" name="Sci. Rep.">
        <title>The genome of the diatom Chaetoceros tenuissimus carries an ancient integrated fragment of an extant virus.</title>
        <authorList>
            <person name="Hongo Y."/>
            <person name="Kimura K."/>
            <person name="Takaki Y."/>
            <person name="Yoshida Y."/>
            <person name="Baba S."/>
            <person name="Kobayashi G."/>
            <person name="Nagasaki K."/>
            <person name="Hano T."/>
            <person name="Tomaru Y."/>
        </authorList>
    </citation>
    <scope>NUCLEOTIDE SEQUENCE [LARGE SCALE GENOMIC DNA]</scope>
    <source>
        <strain evidence="2 3">NIES-3715</strain>
    </source>
</reference>
<organism evidence="2 3">
    <name type="scientific">Chaetoceros tenuissimus</name>
    <dbReference type="NCBI Taxonomy" id="426638"/>
    <lineage>
        <taxon>Eukaryota</taxon>
        <taxon>Sar</taxon>
        <taxon>Stramenopiles</taxon>
        <taxon>Ochrophyta</taxon>
        <taxon>Bacillariophyta</taxon>
        <taxon>Coscinodiscophyceae</taxon>
        <taxon>Chaetocerotophycidae</taxon>
        <taxon>Chaetocerotales</taxon>
        <taxon>Chaetocerotaceae</taxon>
        <taxon>Chaetoceros</taxon>
    </lineage>
</organism>
<feature type="transmembrane region" description="Helical" evidence="1">
    <location>
        <begin position="92"/>
        <end position="108"/>
    </location>
</feature>
<accession>A0AAD3D1L8</accession>
<sequence length="391" mass="45186">MTLAADDAKKKKRIRFMRLKRLFHLKQRKEKVEGIVIDSDGAQGEHESKHAVASVTTPLVLRDNRIRNMQENGIEKEAKLNTYLRERGRIRFLYTFILMILIAVYLMTHQELFNSKLRKKLIHQQEKLTKQKYSQAANDNFEKLMNNQLPSKIPKGCQGTLLLLPHCDSRFSILYGSSEDDDHCNYLGLQRSYYLITQFGKNRRWNIPKDIYIFGSRYSSQRAIETMNPLQNYYSIRGRTSPVLFDDKNVLVQEISALLKGGNMCGQTVTITTASNSDIPVLAMNLGCGPLNAGAGCPMKYEEQDFDSVWELRFVFDEFGNQGLNYTLASNPLLRGKDIEHTLRWRVYGNVVKERFDPLAFSKKVGEFQRNATLEEKPRWMDTNIYATLQT</sequence>
<keyword evidence="1" id="KW-0812">Transmembrane</keyword>
<keyword evidence="1" id="KW-0472">Membrane</keyword>
<evidence type="ECO:0000256" key="1">
    <source>
        <dbReference type="SAM" id="Phobius"/>
    </source>
</evidence>
<name>A0AAD3D1L8_9STRA</name>
<evidence type="ECO:0000313" key="2">
    <source>
        <dbReference type="EMBL" id="GFH55005.1"/>
    </source>
</evidence>